<feature type="compositionally biased region" description="Polar residues" evidence="6">
    <location>
        <begin position="288"/>
        <end position="303"/>
    </location>
</feature>
<evidence type="ECO:0000256" key="7">
    <source>
        <dbReference type="SAM" id="Phobius"/>
    </source>
</evidence>
<comment type="caution">
    <text evidence="8">The sequence shown here is derived from an EMBL/GenBank/DDBJ whole genome shotgun (WGS) entry which is preliminary data.</text>
</comment>
<feature type="transmembrane region" description="Helical" evidence="7">
    <location>
        <begin position="200"/>
        <end position="228"/>
    </location>
</feature>
<evidence type="ECO:0000313" key="8">
    <source>
        <dbReference type="EMBL" id="PTW60485.1"/>
    </source>
</evidence>
<dbReference type="PANTHER" id="PTHR30520">
    <property type="entry name" value="FORMATE TRANSPORTER-RELATED"/>
    <property type="match status" value="1"/>
</dbReference>
<organism evidence="8 9">
    <name type="scientific">Breoghania corrubedonensis</name>
    <dbReference type="NCBI Taxonomy" id="665038"/>
    <lineage>
        <taxon>Bacteria</taxon>
        <taxon>Pseudomonadati</taxon>
        <taxon>Pseudomonadota</taxon>
        <taxon>Alphaproteobacteria</taxon>
        <taxon>Hyphomicrobiales</taxon>
        <taxon>Stappiaceae</taxon>
        <taxon>Breoghania</taxon>
    </lineage>
</organism>
<dbReference type="AlphaFoldDB" id="A0A2T5V9Q3"/>
<reference evidence="8 9" key="1">
    <citation type="submission" date="2018-04" db="EMBL/GenBank/DDBJ databases">
        <title>Genomic Encyclopedia of Archaeal and Bacterial Type Strains, Phase II (KMG-II): from individual species to whole genera.</title>
        <authorList>
            <person name="Goeker M."/>
        </authorList>
    </citation>
    <scope>NUCLEOTIDE SEQUENCE [LARGE SCALE GENOMIC DNA]</scope>
    <source>
        <strain evidence="8 9">DSM 23382</strain>
    </source>
</reference>
<dbReference type="OrthoDB" id="9786493at2"/>
<gene>
    <name evidence="8" type="ORF">C8N35_104108</name>
</gene>
<comment type="similarity">
    <text evidence="5">Belongs to the FNT transporter (TC 1.A.16) family.</text>
</comment>
<dbReference type="Gene3D" id="1.20.1080.10">
    <property type="entry name" value="Glycerol uptake facilitator protein"/>
    <property type="match status" value="1"/>
</dbReference>
<dbReference type="GO" id="GO:0015499">
    <property type="term" value="F:formate transmembrane transporter activity"/>
    <property type="evidence" value="ECO:0007669"/>
    <property type="project" value="TreeGrafter"/>
</dbReference>
<protein>
    <submittedName>
        <fullName evidence="8">Formate/nitrite transporter</fullName>
    </submittedName>
</protein>
<dbReference type="Pfam" id="PF01226">
    <property type="entry name" value="Form_Nir_trans"/>
    <property type="match status" value="1"/>
</dbReference>
<keyword evidence="9" id="KW-1185">Reference proteome</keyword>
<dbReference type="InterPro" id="IPR000292">
    <property type="entry name" value="For/NO2_transpt"/>
</dbReference>
<evidence type="ECO:0000256" key="6">
    <source>
        <dbReference type="SAM" id="MobiDB-lite"/>
    </source>
</evidence>
<keyword evidence="3 7" id="KW-1133">Transmembrane helix</keyword>
<feature type="transmembrane region" description="Helical" evidence="7">
    <location>
        <begin position="248"/>
        <end position="274"/>
    </location>
</feature>
<dbReference type="RefSeq" id="WP_107990098.1">
    <property type="nucleotide sequence ID" value="NZ_QAYG01000004.1"/>
</dbReference>
<name>A0A2T5V9Q3_9HYPH</name>
<feature type="transmembrane region" description="Helical" evidence="7">
    <location>
        <begin position="116"/>
        <end position="140"/>
    </location>
</feature>
<comment type="subcellular location">
    <subcellularLocation>
        <location evidence="1">Membrane</location>
        <topology evidence="1">Multi-pass membrane protein</topology>
    </subcellularLocation>
</comment>
<evidence type="ECO:0000256" key="3">
    <source>
        <dbReference type="ARBA" id="ARBA00022989"/>
    </source>
</evidence>
<dbReference type="EMBL" id="QAYG01000004">
    <property type="protein sequence ID" value="PTW60485.1"/>
    <property type="molecule type" value="Genomic_DNA"/>
</dbReference>
<evidence type="ECO:0000313" key="9">
    <source>
        <dbReference type="Proteomes" id="UP000244081"/>
    </source>
</evidence>
<feature type="transmembrane region" description="Helical" evidence="7">
    <location>
        <begin position="41"/>
        <end position="63"/>
    </location>
</feature>
<dbReference type="PROSITE" id="PS01005">
    <property type="entry name" value="FORMATE_NITRITE_TP_1"/>
    <property type="match status" value="1"/>
</dbReference>
<keyword evidence="2 7" id="KW-0812">Transmembrane</keyword>
<keyword evidence="4 7" id="KW-0472">Membrane</keyword>
<dbReference type="InterPro" id="IPR023271">
    <property type="entry name" value="Aquaporin-like"/>
</dbReference>
<evidence type="ECO:0000256" key="2">
    <source>
        <dbReference type="ARBA" id="ARBA00022692"/>
    </source>
</evidence>
<evidence type="ECO:0000256" key="5">
    <source>
        <dbReference type="ARBA" id="ARBA00049660"/>
    </source>
</evidence>
<dbReference type="PROSITE" id="PS01006">
    <property type="entry name" value="FORMATE_NITRITE_TP_2"/>
    <property type="match status" value="1"/>
</dbReference>
<accession>A0A2T5V9Q3</accession>
<evidence type="ECO:0000256" key="4">
    <source>
        <dbReference type="ARBA" id="ARBA00023136"/>
    </source>
</evidence>
<evidence type="ECO:0000256" key="1">
    <source>
        <dbReference type="ARBA" id="ARBA00004141"/>
    </source>
</evidence>
<dbReference type="Proteomes" id="UP000244081">
    <property type="component" value="Unassembled WGS sequence"/>
</dbReference>
<dbReference type="GO" id="GO:0005886">
    <property type="term" value="C:plasma membrane"/>
    <property type="evidence" value="ECO:0007669"/>
    <property type="project" value="TreeGrafter"/>
</dbReference>
<proteinExistence type="inferred from homology"/>
<feature type="transmembrane region" description="Helical" evidence="7">
    <location>
        <begin position="75"/>
        <end position="95"/>
    </location>
</feature>
<feature type="region of interest" description="Disordered" evidence="6">
    <location>
        <begin position="282"/>
        <end position="303"/>
    </location>
</feature>
<feature type="transmembrane region" description="Helical" evidence="7">
    <location>
        <begin position="169"/>
        <end position="188"/>
    </location>
</feature>
<dbReference type="InterPro" id="IPR024002">
    <property type="entry name" value="For/NO2_transpt_CS"/>
</dbReference>
<sequence length="303" mass="31947">MVTGQKQDAQIKLDALTPIEMEEKAELAGISKAKMPAMPMFLLAIAAGAFIALGGMYYCIIAADPNLGFAAKKMVGGIAFCLGLALVLVAGAELFTGNSLMVMARLSGRITTPQILRNWIIVWVGNLVGSVVIVFIAFMAHEYTLNGNGVETVMLKIGIAKVSLDSTTIFFKAIMCNLMVCLAVWLAYSCRTVADKIIAIILPISGFVAAGFEHCVANMYFLPFAYLLKETGNVPDGMDVSALTIASIAHNILFATAGNIVGGGLFVGALYWAIYRKGMGGTAPAPSKQETTSASSGQVAAQQ</sequence>
<dbReference type="PANTHER" id="PTHR30520:SF6">
    <property type="entry name" value="FORMATE_NITRATE FAMILY TRANSPORTER (EUROFUNG)"/>
    <property type="match status" value="1"/>
</dbReference>